<reference evidence="2 3" key="1">
    <citation type="submission" date="2019-03" db="EMBL/GenBank/DDBJ databases">
        <title>First draft genome of Liparis tanakae, snailfish: a comprehensive survey of snailfish specific genes.</title>
        <authorList>
            <person name="Kim W."/>
            <person name="Song I."/>
            <person name="Jeong J.-H."/>
            <person name="Kim D."/>
            <person name="Kim S."/>
            <person name="Ryu S."/>
            <person name="Song J.Y."/>
            <person name="Lee S.K."/>
        </authorList>
    </citation>
    <scope>NUCLEOTIDE SEQUENCE [LARGE SCALE GENOMIC DNA]</scope>
    <source>
        <tissue evidence="2">Muscle</tissue>
    </source>
</reference>
<evidence type="ECO:0000313" key="2">
    <source>
        <dbReference type="EMBL" id="TNN26520.1"/>
    </source>
</evidence>
<dbReference type="OrthoDB" id="10438683at2759"/>
<protein>
    <submittedName>
        <fullName evidence="2">Apoptosis-stimulating of p53 protein 1</fullName>
    </submittedName>
</protein>
<sequence length="163" mass="17515">MDQRLGDLRERLHKKRAELSRMNGGVPSSPQTSSHPAAGVSGRVAAVCPYIQVPAEGRQEAGYALPADPPPKPTPLCHIRSLSEEDRSGSRKTPGQWKESDLDIVLSEPIETWAGPRSPQGGGGNNSESLVGATPLTPPLHRVRIAAPVSSPLHLHFKVQWVC</sequence>
<feature type="region of interest" description="Disordered" evidence="1">
    <location>
        <begin position="114"/>
        <end position="134"/>
    </location>
</feature>
<keyword evidence="3" id="KW-1185">Reference proteome</keyword>
<proteinExistence type="predicted"/>
<feature type="region of interest" description="Disordered" evidence="1">
    <location>
        <begin position="61"/>
        <end position="101"/>
    </location>
</feature>
<dbReference type="Proteomes" id="UP000314294">
    <property type="component" value="Unassembled WGS sequence"/>
</dbReference>
<evidence type="ECO:0000313" key="3">
    <source>
        <dbReference type="Proteomes" id="UP000314294"/>
    </source>
</evidence>
<feature type="region of interest" description="Disordered" evidence="1">
    <location>
        <begin position="1"/>
        <end position="40"/>
    </location>
</feature>
<feature type="compositionally biased region" description="Polar residues" evidence="1">
    <location>
        <begin position="26"/>
        <end position="35"/>
    </location>
</feature>
<gene>
    <name evidence="2" type="primary">Ppp1r13b</name>
    <name evidence="2" type="ORF">EYF80_063343</name>
</gene>
<evidence type="ECO:0000256" key="1">
    <source>
        <dbReference type="SAM" id="MobiDB-lite"/>
    </source>
</evidence>
<dbReference type="EMBL" id="SRLO01010060">
    <property type="protein sequence ID" value="TNN26520.1"/>
    <property type="molecule type" value="Genomic_DNA"/>
</dbReference>
<comment type="caution">
    <text evidence="2">The sequence shown here is derived from an EMBL/GenBank/DDBJ whole genome shotgun (WGS) entry which is preliminary data.</text>
</comment>
<name>A0A4Z2ED76_9TELE</name>
<accession>A0A4Z2ED76</accession>
<dbReference type="AlphaFoldDB" id="A0A4Z2ED76"/>
<organism evidence="2 3">
    <name type="scientific">Liparis tanakae</name>
    <name type="common">Tanaka's snailfish</name>
    <dbReference type="NCBI Taxonomy" id="230148"/>
    <lineage>
        <taxon>Eukaryota</taxon>
        <taxon>Metazoa</taxon>
        <taxon>Chordata</taxon>
        <taxon>Craniata</taxon>
        <taxon>Vertebrata</taxon>
        <taxon>Euteleostomi</taxon>
        <taxon>Actinopterygii</taxon>
        <taxon>Neopterygii</taxon>
        <taxon>Teleostei</taxon>
        <taxon>Neoteleostei</taxon>
        <taxon>Acanthomorphata</taxon>
        <taxon>Eupercaria</taxon>
        <taxon>Perciformes</taxon>
        <taxon>Cottioidei</taxon>
        <taxon>Cottales</taxon>
        <taxon>Liparidae</taxon>
        <taxon>Liparis</taxon>
    </lineage>
</organism>
<feature type="compositionally biased region" description="Basic and acidic residues" evidence="1">
    <location>
        <begin position="1"/>
        <end position="10"/>
    </location>
</feature>